<evidence type="ECO:0000313" key="2">
    <source>
        <dbReference type="EMBL" id="TMQ58023.1"/>
    </source>
</evidence>
<name>A0A538T329_UNCEI</name>
<evidence type="ECO:0000313" key="3">
    <source>
        <dbReference type="Proteomes" id="UP000316852"/>
    </source>
</evidence>
<dbReference type="PANTHER" id="PTHR30188:SF4">
    <property type="entry name" value="PROTEIN TRIGALACTOSYLDIACYLGLYCEROL 1, CHLOROPLASTIC"/>
    <property type="match status" value="1"/>
</dbReference>
<keyword evidence="1" id="KW-0472">Membrane</keyword>
<organism evidence="2 3">
    <name type="scientific">Eiseniibacteriota bacterium</name>
    <dbReference type="NCBI Taxonomy" id="2212470"/>
    <lineage>
        <taxon>Bacteria</taxon>
        <taxon>Candidatus Eiseniibacteriota</taxon>
    </lineage>
</organism>
<comment type="caution">
    <text evidence="2">The sequence shown here is derived from an EMBL/GenBank/DDBJ whole genome shotgun (WGS) entry which is preliminary data.</text>
</comment>
<dbReference type="GO" id="GO:0043190">
    <property type="term" value="C:ATP-binding cassette (ABC) transporter complex"/>
    <property type="evidence" value="ECO:0007669"/>
    <property type="project" value="InterPro"/>
</dbReference>
<feature type="transmembrane region" description="Helical" evidence="1">
    <location>
        <begin position="147"/>
        <end position="175"/>
    </location>
</feature>
<gene>
    <name evidence="2" type="ORF">E6K76_08925</name>
</gene>
<dbReference type="AlphaFoldDB" id="A0A538T329"/>
<accession>A0A538T329</accession>
<dbReference type="Pfam" id="PF02405">
    <property type="entry name" value="MlaE"/>
    <property type="match status" value="1"/>
</dbReference>
<reference evidence="2 3" key="1">
    <citation type="journal article" date="2019" name="Nat. Microbiol.">
        <title>Mediterranean grassland soil C-N compound turnover is dependent on rainfall and depth, and is mediated by genomically divergent microorganisms.</title>
        <authorList>
            <person name="Diamond S."/>
            <person name="Andeer P.F."/>
            <person name="Li Z."/>
            <person name="Crits-Christoph A."/>
            <person name="Burstein D."/>
            <person name="Anantharaman K."/>
            <person name="Lane K.R."/>
            <person name="Thomas B.C."/>
            <person name="Pan C."/>
            <person name="Northen T.R."/>
            <person name="Banfield J.F."/>
        </authorList>
    </citation>
    <scope>NUCLEOTIDE SEQUENCE [LARGE SCALE GENOMIC DNA]</scope>
    <source>
        <strain evidence="2">WS_6</strain>
    </source>
</reference>
<dbReference type="Proteomes" id="UP000316852">
    <property type="component" value="Unassembled WGS sequence"/>
</dbReference>
<proteinExistence type="predicted"/>
<sequence length="259" mass="27455">MEALAAVGNRVRRILETVQDVTLFCVSVIRSAFFPPYYKHEILEQVHFAMIGSMFIVMFSALVAGQALAIQLARELAKTGAKSELGHFMVISSVRALGPVLTGIVVASRMSAGITAELGAMKSSDQIDALVAFGTDPLKRLVAPRMIGLWIALPVLTVVGDALSVIGGGFVGLGYHVTFQSYYNGVAKYLTPTNLLVGMIKPVFFAVLITTVACWKGLTSAGGAKGVGVATTQSVVISSVGILVTDFISTKLIFRVLGW</sequence>
<dbReference type="InterPro" id="IPR030802">
    <property type="entry name" value="Permease_MalE"/>
</dbReference>
<protein>
    <submittedName>
        <fullName evidence="2">ABC transporter permease</fullName>
    </submittedName>
</protein>
<feature type="transmembrane region" description="Helical" evidence="1">
    <location>
        <begin position="50"/>
        <end position="73"/>
    </location>
</feature>
<dbReference type="EMBL" id="VBOW01000042">
    <property type="protein sequence ID" value="TMQ58023.1"/>
    <property type="molecule type" value="Genomic_DNA"/>
</dbReference>
<evidence type="ECO:0000256" key="1">
    <source>
        <dbReference type="SAM" id="Phobius"/>
    </source>
</evidence>
<keyword evidence="1" id="KW-1133">Transmembrane helix</keyword>
<dbReference type="GO" id="GO:0005548">
    <property type="term" value="F:phospholipid transporter activity"/>
    <property type="evidence" value="ECO:0007669"/>
    <property type="project" value="TreeGrafter"/>
</dbReference>
<keyword evidence="1" id="KW-0812">Transmembrane</keyword>
<feature type="transmembrane region" description="Helical" evidence="1">
    <location>
        <begin position="195"/>
        <end position="215"/>
    </location>
</feature>
<dbReference type="PANTHER" id="PTHR30188">
    <property type="entry name" value="ABC TRANSPORTER PERMEASE PROTEIN-RELATED"/>
    <property type="match status" value="1"/>
</dbReference>